<dbReference type="Pfam" id="PF08719">
    <property type="entry name" value="NADAR"/>
    <property type="match status" value="1"/>
</dbReference>
<feature type="compositionally biased region" description="Low complexity" evidence="1">
    <location>
        <begin position="122"/>
        <end position="133"/>
    </location>
</feature>
<proteinExistence type="predicted"/>
<dbReference type="EMBL" id="JH816145">
    <property type="protein sequence ID" value="EKC25641.1"/>
    <property type="molecule type" value="Genomic_DNA"/>
</dbReference>
<gene>
    <name evidence="3" type="ORF">CGI_10015139</name>
</gene>
<dbReference type="SUPFAM" id="SSF143990">
    <property type="entry name" value="YbiA-like"/>
    <property type="match status" value="1"/>
</dbReference>
<feature type="compositionally biased region" description="Acidic residues" evidence="1">
    <location>
        <begin position="163"/>
        <end position="172"/>
    </location>
</feature>
<dbReference type="CDD" id="cd15457">
    <property type="entry name" value="NADAR"/>
    <property type="match status" value="1"/>
</dbReference>
<accession>K1QVQ9</accession>
<reference evidence="3" key="1">
    <citation type="journal article" date="2012" name="Nature">
        <title>The oyster genome reveals stress adaptation and complexity of shell formation.</title>
        <authorList>
            <person name="Zhang G."/>
            <person name="Fang X."/>
            <person name="Guo X."/>
            <person name="Li L."/>
            <person name="Luo R."/>
            <person name="Xu F."/>
            <person name="Yang P."/>
            <person name="Zhang L."/>
            <person name="Wang X."/>
            <person name="Qi H."/>
            <person name="Xiong Z."/>
            <person name="Que H."/>
            <person name="Xie Y."/>
            <person name="Holland P.W."/>
            <person name="Paps J."/>
            <person name="Zhu Y."/>
            <person name="Wu F."/>
            <person name="Chen Y."/>
            <person name="Wang J."/>
            <person name="Peng C."/>
            <person name="Meng J."/>
            <person name="Yang L."/>
            <person name="Liu J."/>
            <person name="Wen B."/>
            <person name="Zhang N."/>
            <person name="Huang Z."/>
            <person name="Zhu Q."/>
            <person name="Feng Y."/>
            <person name="Mount A."/>
            <person name="Hedgecock D."/>
            <person name="Xu Z."/>
            <person name="Liu Y."/>
            <person name="Domazet-Loso T."/>
            <person name="Du Y."/>
            <person name="Sun X."/>
            <person name="Zhang S."/>
            <person name="Liu B."/>
            <person name="Cheng P."/>
            <person name="Jiang X."/>
            <person name="Li J."/>
            <person name="Fan D."/>
            <person name="Wang W."/>
            <person name="Fu W."/>
            <person name="Wang T."/>
            <person name="Wang B."/>
            <person name="Zhang J."/>
            <person name="Peng Z."/>
            <person name="Li Y."/>
            <person name="Li N."/>
            <person name="Wang J."/>
            <person name="Chen M."/>
            <person name="He Y."/>
            <person name="Tan F."/>
            <person name="Song X."/>
            <person name="Zheng Q."/>
            <person name="Huang R."/>
            <person name="Yang H."/>
            <person name="Du X."/>
            <person name="Chen L."/>
            <person name="Yang M."/>
            <person name="Gaffney P.M."/>
            <person name="Wang S."/>
            <person name="Luo L."/>
            <person name="She Z."/>
            <person name="Ming Y."/>
            <person name="Huang W."/>
            <person name="Zhang S."/>
            <person name="Huang B."/>
            <person name="Zhang Y."/>
            <person name="Qu T."/>
            <person name="Ni P."/>
            <person name="Miao G."/>
            <person name="Wang J."/>
            <person name="Wang Q."/>
            <person name="Steinberg C.E."/>
            <person name="Wang H."/>
            <person name="Li N."/>
            <person name="Qian L."/>
            <person name="Zhang G."/>
            <person name="Li Y."/>
            <person name="Yang H."/>
            <person name="Liu X."/>
            <person name="Wang J."/>
            <person name="Yin Y."/>
            <person name="Wang J."/>
        </authorList>
    </citation>
    <scope>NUCLEOTIDE SEQUENCE [LARGE SCALE GENOMIC DNA]</scope>
    <source>
        <strain evidence="3">05x7-T-G4-1.051#20</strain>
    </source>
</reference>
<organism evidence="3">
    <name type="scientific">Magallana gigas</name>
    <name type="common">Pacific oyster</name>
    <name type="synonym">Crassostrea gigas</name>
    <dbReference type="NCBI Taxonomy" id="29159"/>
    <lineage>
        <taxon>Eukaryota</taxon>
        <taxon>Metazoa</taxon>
        <taxon>Spiralia</taxon>
        <taxon>Lophotrochozoa</taxon>
        <taxon>Mollusca</taxon>
        <taxon>Bivalvia</taxon>
        <taxon>Autobranchia</taxon>
        <taxon>Pteriomorphia</taxon>
        <taxon>Ostreida</taxon>
        <taxon>Ostreoidea</taxon>
        <taxon>Ostreidae</taxon>
        <taxon>Magallana</taxon>
    </lineage>
</organism>
<protein>
    <recommendedName>
        <fullName evidence="2">NADAR domain-containing protein</fullName>
    </recommendedName>
</protein>
<dbReference type="AlphaFoldDB" id="K1QVQ9"/>
<feature type="domain" description="NADAR" evidence="2">
    <location>
        <begin position="4"/>
        <end position="112"/>
    </location>
</feature>
<evidence type="ECO:0000259" key="2">
    <source>
        <dbReference type="Pfam" id="PF08719"/>
    </source>
</evidence>
<dbReference type="HOGENOM" id="CLU_101122_0_0_1"/>
<evidence type="ECO:0000313" key="3">
    <source>
        <dbReference type="EMBL" id="EKC25641.1"/>
    </source>
</evidence>
<sequence>MRCGDLDAAKTIQTAKDALSAKRLGDKVRINDRWSTTCEAVMTEVIENKCVQVQQFREKLISVKRNVVLAESTYNDTWGTGLNKTGTENTKQQAWPGKNLLGHILSKIAKKVRKRKKSDQWSSPQQKHNSKQSSKQRDIAVMLSEIRARQHDSDSASGRDLSSETDGDDEET</sequence>
<dbReference type="InterPro" id="IPR012816">
    <property type="entry name" value="NADAR"/>
</dbReference>
<dbReference type="InterPro" id="IPR037238">
    <property type="entry name" value="YbiA-like_sf"/>
</dbReference>
<name>K1QVQ9_MAGGI</name>
<evidence type="ECO:0000256" key="1">
    <source>
        <dbReference type="SAM" id="MobiDB-lite"/>
    </source>
</evidence>
<dbReference type="Gene3D" id="1.10.357.40">
    <property type="entry name" value="YbiA-like"/>
    <property type="match status" value="1"/>
</dbReference>
<feature type="region of interest" description="Disordered" evidence="1">
    <location>
        <begin position="113"/>
        <end position="172"/>
    </location>
</feature>
<dbReference type="InParanoid" id="K1QVQ9"/>